<dbReference type="Pfam" id="PF07992">
    <property type="entry name" value="Pyr_redox_2"/>
    <property type="match status" value="1"/>
</dbReference>
<evidence type="ECO:0000256" key="8">
    <source>
        <dbReference type="ARBA" id="ARBA00023004"/>
    </source>
</evidence>
<dbReference type="InterPro" id="IPR001155">
    <property type="entry name" value="OxRdtase_FMN_N"/>
</dbReference>
<comment type="cofactor">
    <cofactor evidence="2">
        <name>[4Fe-4S] cluster</name>
        <dbReference type="ChEBI" id="CHEBI:49883"/>
    </cofactor>
</comment>
<keyword evidence="4" id="KW-0285">Flavoprotein</keyword>
<comment type="caution">
    <text evidence="12">The sequence shown here is derived from an EMBL/GenBank/DDBJ whole genome shotgun (WGS) entry which is preliminary data.</text>
</comment>
<feature type="domain" description="FAD/NAD(P)-binding" evidence="11">
    <location>
        <begin position="408"/>
        <end position="635"/>
    </location>
</feature>
<comment type="cofactor">
    <cofactor evidence="1">
        <name>FMN</name>
        <dbReference type="ChEBI" id="CHEBI:58210"/>
    </cofactor>
</comment>
<evidence type="ECO:0000256" key="3">
    <source>
        <dbReference type="ARBA" id="ARBA00011048"/>
    </source>
</evidence>
<dbReference type="InterPro" id="IPR013785">
    <property type="entry name" value="Aldolase_TIM"/>
</dbReference>
<dbReference type="Gene3D" id="3.20.20.70">
    <property type="entry name" value="Aldolase class I"/>
    <property type="match status" value="1"/>
</dbReference>
<comment type="similarity">
    <text evidence="3">In the N-terminal section; belongs to the NADH:flavin oxidoreductase/NADH oxidase family.</text>
</comment>
<evidence type="ECO:0000256" key="6">
    <source>
        <dbReference type="ARBA" id="ARBA00022723"/>
    </source>
</evidence>
<keyword evidence="13" id="KW-1185">Reference proteome</keyword>
<evidence type="ECO:0000256" key="7">
    <source>
        <dbReference type="ARBA" id="ARBA00023002"/>
    </source>
</evidence>
<keyword evidence="6" id="KW-0479">Metal-binding</keyword>
<dbReference type="InterPro" id="IPR036188">
    <property type="entry name" value="FAD/NAD-bd_sf"/>
</dbReference>
<sequence>MERKMHMTQYKELFQQAQIGKLKLKNKTSMAPMGPVGYADAFGAFDQRLQDYYVERARHGVGLIITGICSVDVNIEGMSTAGIPCPTVEPLKFVHNAYQMNERVHAYGAKIFLQLTGGLGRSALPGFTTKQIAPSEQGNRFDPSVTHREMTKEEIMNLIQKFVMSAVVAKRSGFDGVEVHAVHEGYLLDQFAISLYNHREDEFGGSLENRLRVSTMIVQGIKKACGKDFPVSLRYSLKSCMKGLRQGGLPGEEYEEAGKDIEEGIEAAKILVAAGYDALNVDAGTYDSWYWNHPPMYFEDGCYREFGEILKKAVDVPIILAGKMENPQMAVEALGKSCDIVSYGRQLLCDAEYVEKMRTGRLDEVRPCLGCHEGCLGRIGNGPVSCAVNPACGRETIYGIVPAAVKKTILVIGGGVAGLEVARTASIAGHKVILCEKSDALGGNLIPGGVPHFKRNDHKLIAYYKRQMELLGVDVRYNTVVTADSAAQYEADVIVVATGSKAKKINLPGSGKTVTAEEVLLDKVSCSDKVLMVGGGLVGCETALWLAQQGKEVNVVEVLPELLGGHGALPHMNEFMLYDLLKYHKIGIYTNAQIVETGDAVTIVKKDDETIELPSETIILSVGYDSDDQLYSELKDLEIPVYNIGDSQRVHNIMYAIWDAYELARNI</sequence>
<gene>
    <name evidence="12" type="ORF">NE619_06385</name>
</gene>
<keyword evidence="7" id="KW-0560">Oxidoreductase</keyword>
<dbReference type="Gene3D" id="3.50.50.60">
    <property type="entry name" value="FAD/NAD(P)-binding domain"/>
    <property type="match status" value="1"/>
</dbReference>
<evidence type="ECO:0000259" key="11">
    <source>
        <dbReference type="Pfam" id="PF07992"/>
    </source>
</evidence>
<keyword evidence="9" id="KW-0411">Iron-sulfur</keyword>
<dbReference type="Pfam" id="PF00724">
    <property type="entry name" value="Oxidored_FMN"/>
    <property type="match status" value="1"/>
</dbReference>
<feature type="domain" description="NADH:flavin oxidoreductase/NADH oxidase N-terminal" evidence="10">
    <location>
        <begin position="12"/>
        <end position="363"/>
    </location>
</feature>
<organism evidence="12 13">
    <name type="scientific">Anaerovorax odorimutans</name>
    <dbReference type="NCBI Taxonomy" id="109327"/>
    <lineage>
        <taxon>Bacteria</taxon>
        <taxon>Bacillati</taxon>
        <taxon>Bacillota</taxon>
        <taxon>Clostridia</taxon>
        <taxon>Peptostreptococcales</taxon>
        <taxon>Anaerovoracaceae</taxon>
        <taxon>Anaerovorax</taxon>
    </lineage>
</organism>
<evidence type="ECO:0000259" key="10">
    <source>
        <dbReference type="Pfam" id="PF00724"/>
    </source>
</evidence>
<evidence type="ECO:0000256" key="9">
    <source>
        <dbReference type="ARBA" id="ARBA00023014"/>
    </source>
</evidence>
<evidence type="ECO:0000256" key="4">
    <source>
        <dbReference type="ARBA" id="ARBA00022630"/>
    </source>
</evidence>
<dbReference type="InterPro" id="IPR051793">
    <property type="entry name" value="NADH:flavin_oxidoreductase"/>
</dbReference>
<protein>
    <submittedName>
        <fullName evidence="12">FAD-dependent oxidoreductase</fullName>
    </submittedName>
</protein>
<dbReference type="SUPFAM" id="SSF51905">
    <property type="entry name" value="FAD/NAD(P)-binding domain"/>
    <property type="match status" value="1"/>
</dbReference>
<dbReference type="EMBL" id="JANFXK010000005">
    <property type="protein sequence ID" value="MCQ4636350.1"/>
    <property type="molecule type" value="Genomic_DNA"/>
</dbReference>
<keyword evidence="8" id="KW-0408">Iron</keyword>
<evidence type="ECO:0000313" key="12">
    <source>
        <dbReference type="EMBL" id="MCQ4636350.1"/>
    </source>
</evidence>
<evidence type="ECO:0000256" key="2">
    <source>
        <dbReference type="ARBA" id="ARBA00001966"/>
    </source>
</evidence>
<dbReference type="PANTHER" id="PTHR42917">
    <property type="entry name" value="2,4-DIENOYL-COA REDUCTASE"/>
    <property type="match status" value="1"/>
</dbReference>
<dbReference type="PRINTS" id="PR00368">
    <property type="entry name" value="FADPNR"/>
</dbReference>
<proteinExistence type="inferred from homology"/>
<reference evidence="12 13" key="1">
    <citation type="submission" date="2022-06" db="EMBL/GenBank/DDBJ databases">
        <title>Isolation of gut microbiota from human fecal samples.</title>
        <authorList>
            <person name="Pamer E.G."/>
            <person name="Barat B."/>
            <person name="Waligurski E."/>
            <person name="Medina S."/>
            <person name="Paddock L."/>
            <person name="Mostad J."/>
        </authorList>
    </citation>
    <scope>NUCLEOTIDE SEQUENCE [LARGE SCALE GENOMIC DNA]</scope>
    <source>
        <strain evidence="12 13">SL.3.17</strain>
    </source>
</reference>
<dbReference type="InterPro" id="IPR023753">
    <property type="entry name" value="FAD/NAD-binding_dom"/>
</dbReference>
<dbReference type="Gene3D" id="3.40.50.720">
    <property type="entry name" value="NAD(P)-binding Rossmann-like Domain"/>
    <property type="match status" value="1"/>
</dbReference>
<evidence type="ECO:0000313" key="13">
    <source>
        <dbReference type="Proteomes" id="UP001524502"/>
    </source>
</evidence>
<dbReference type="Proteomes" id="UP001524502">
    <property type="component" value="Unassembled WGS sequence"/>
</dbReference>
<dbReference type="PANTHER" id="PTHR42917:SF2">
    <property type="entry name" value="2,4-DIENOYL-COA REDUCTASE [(2E)-ENOYL-COA-PRODUCING]"/>
    <property type="match status" value="1"/>
</dbReference>
<evidence type="ECO:0000256" key="5">
    <source>
        <dbReference type="ARBA" id="ARBA00022643"/>
    </source>
</evidence>
<keyword evidence="5" id="KW-0288">FMN</keyword>
<evidence type="ECO:0000256" key="1">
    <source>
        <dbReference type="ARBA" id="ARBA00001917"/>
    </source>
</evidence>
<name>A0ABT1RMD5_9FIRM</name>
<dbReference type="SUPFAM" id="SSF51395">
    <property type="entry name" value="FMN-linked oxidoreductases"/>
    <property type="match status" value="1"/>
</dbReference>
<accession>A0ABT1RMD5</accession>